<dbReference type="InterPro" id="IPR024079">
    <property type="entry name" value="MetalloPept_cat_dom_sf"/>
</dbReference>
<keyword evidence="2" id="KW-0812">Transmembrane</keyword>
<name>A0A838CJC8_9CORY</name>
<gene>
    <name evidence="4" type="ORF">HMC16_04450</name>
</gene>
<evidence type="ECO:0000313" key="4">
    <source>
        <dbReference type="EMBL" id="MBA1834982.1"/>
    </source>
</evidence>
<dbReference type="Pfam" id="PF10462">
    <property type="entry name" value="Peptidase_M66"/>
    <property type="match status" value="1"/>
</dbReference>
<evidence type="ECO:0000256" key="3">
    <source>
        <dbReference type="SAM" id="SignalP"/>
    </source>
</evidence>
<accession>A0A838CJC8</accession>
<reference evidence="4 5" key="1">
    <citation type="submission" date="2020-05" db="EMBL/GenBank/DDBJ databases">
        <title>Descriptions of Corynebacterium xxxx sp. nov., Corynebacterium yyyy sp. nov. and Corynebacterium zzzz sp. nov.</title>
        <authorList>
            <person name="Zhang G."/>
        </authorList>
    </citation>
    <scope>NUCLEOTIDE SEQUENCE [LARGE SCALE GENOMIC DNA]</scope>
    <source>
        <strain evidence="5">zg-915</strain>
    </source>
</reference>
<feature type="compositionally biased region" description="Low complexity" evidence="1">
    <location>
        <begin position="737"/>
        <end position="753"/>
    </location>
</feature>
<dbReference type="Gene3D" id="3.40.390.10">
    <property type="entry name" value="Collagenase (Catalytic Domain)"/>
    <property type="match status" value="1"/>
</dbReference>
<comment type="caution">
    <text evidence="4">The sequence shown here is derived from an EMBL/GenBank/DDBJ whole genome shotgun (WGS) entry which is preliminary data.</text>
</comment>
<dbReference type="AlphaFoldDB" id="A0A838CJC8"/>
<dbReference type="SUPFAM" id="SSF55486">
    <property type="entry name" value="Metalloproteases ('zincins'), catalytic domain"/>
    <property type="match status" value="1"/>
</dbReference>
<evidence type="ECO:0000256" key="2">
    <source>
        <dbReference type="SAM" id="Phobius"/>
    </source>
</evidence>
<keyword evidence="2" id="KW-0472">Membrane</keyword>
<dbReference type="GO" id="GO:0008237">
    <property type="term" value="F:metallopeptidase activity"/>
    <property type="evidence" value="ECO:0007669"/>
    <property type="project" value="InterPro"/>
</dbReference>
<feature type="chain" id="PRO_5032447026" evidence="3">
    <location>
        <begin position="26"/>
        <end position="794"/>
    </location>
</feature>
<evidence type="ECO:0000313" key="5">
    <source>
        <dbReference type="Proteomes" id="UP000581408"/>
    </source>
</evidence>
<dbReference type="Proteomes" id="UP000581408">
    <property type="component" value="Unassembled WGS sequence"/>
</dbReference>
<keyword evidence="3" id="KW-0732">Signal</keyword>
<keyword evidence="2" id="KW-1133">Transmembrane helix</keyword>
<feature type="transmembrane region" description="Helical" evidence="2">
    <location>
        <begin position="766"/>
        <end position="787"/>
    </location>
</feature>
<feature type="region of interest" description="Disordered" evidence="1">
    <location>
        <begin position="737"/>
        <end position="761"/>
    </location>
</feature>
<protein>
    <submittedName>
        <fullName evidence="4">Uncharacterized protein</fullName>
    </submittedName>
</protein>
<organism evidence="4 5">
    <name type="scientific">Corynebacterium wankanglinii</name>
    <dbReference type="NCBI Taxonomy" id="2735136"/>
    <lineage>
        <taxon>Bacteria</taxon>
        <taxon>Bacillati</taxon>
        <taxon>Actinomycetota</taxon>
        <taxon>Actinomycetes</taxon>
        <taxon>Mycobacteriales</taxon>
        <taxon>Corynebacteriaceae</taxon>
        <taxon>Corynebacterium</taxon>
    </lineage>
</organism>
<dbReference type="RefSeq" id="WP_181194408.1">
    <property type="nucleotide sequence ID" value="NZ_JABFEE010000003.1"/>
</dbReference>
<proteinExistence type="predicted"/>
<dbReference type="EMBL" id="JABFEE010000003">
    <property type="protein sequence ID" value="MBA1834982.1"/>
    <property type="molecule type" value="Genomic_DNA"/>
</dbReference>
<feature type="signal peptide" evidence="3">
    <location>
        <begin position="1"/>
        <end position="25"/>
    </location>
</feature>
<evidence type="ECO:0000256" key="1">
    <source>
        <dbReference type="SAM" id="MobiDB-lite"/>
    </source>
</evidence>
<sequence length="794" mass="85255">MKTLKKSLAVTLCSALAVTAVPAQAAVTLAPEQPDATVNRSSATEPFINGSITPRGGGRFDYSHPASQAENHQFNTSMAVRTNGDAAVPELFVKPQVSTDGTADVLVYTQRQTNFLITRTYRIDGGRVDATVTVHNTGQAPGDVSVELANALPVAAGLRANRQGNRITVEPKAGGYITNVTFADPDAMGAGATQASALAAAGDGAKHQAASWDRTLDPGTRMSASMTVDITPQDSALDTDGDGLRDSWETNGIVLEDGTALPIHRWGVDPDRKDLFLQVNWMESEWKTLGCDRKERFAASVEGFAEFAECANANTKNYAPNTSMFKELEALFDDNGINLHIDAGKTYVSDSMASATAEERKGGETLQYEAEYFGGLDDWGKAEKLEEQAESLLGPRRAVFRNAVIGTRFDHGAKKNVTGLGQVNGSTFFVSGDVTNSDELLRNTILHEFGHTLGLAHWGRELPDNTAQRYVHYVNTQDPSDGFDRPGYDWLSNYKSTMSYAYQFSEFDFSAAETRASERIPNRVDTSVYKPADSTFDYVIPSDWDNLLFKTDYIGKGVRDFDGAAEAPDVRADEERAEVDELITAAAASGKNDGKVGFSLARYLDNDNGIVTQAPNNVIKGELRNLGSTDDTFTVVADYGAGEFRDDYFAKGNSNFITPVDIEVSPAVFIDNPVVPINITVFNSEGAQVFADTFKVSALQYSRAEMDKVLAEVLASDADESLKAFARERLKAAPVNTPTVSAKPAPVPAKAPSQSNEPSGSSASPVAIVIGVLLGLIGLGAAGFAWAQSQGLIP</sequence>